<keyword evidence="7 8" id="KW-0472">Membrane</keyword>
<evidence type="ECO:0000256" key="9">
    <source>
        <dbReference type="PIRNR" id="PIRNR002869"/>
    </source>
</evidence>
<dbReference type="PANTHER" id="PTHR47019">
    <property type="entry name" value="LIPID II FLIPPASE MURJ"/>
    <property type="match status" value="1"/>
</dbReference>
<feature type="transmembrane region" description="Helical" evidence="8">
    <location>
        <begin position="291"/>
        <end position="313"/>
    </location>
</feature>
<dbReference type="InterPro" id="IPR051050">
    <property type="entry name" value="Lipid_II_flippase_MurJ/MviN"/>
</dbReference>
<evidence type="ECO:0000256" key="2">
    <source>
        <dbReference type="ARBA" id="ARBA00022475"/>
    </source>
</evidence>
<evidence type="ECO:0000256" key="5">
    <source>
        <dbReference type="ARBA" id="ARBA00022984"/>
    </source>
</evidence>
<name>A0A2G9ZLB1_9BACT</name>
<dbReference type="NCBIfam" id="TIGR01695">
    <property type="entry name" value="murJ_mviN"/>
    <property type="match status" value="1"/>
</dbReference>
<dbReference type="AlphaFoldDB" id="A0A2G9ZLB1"/>
<feature type="transmembrane region" description="Helical" evidence="8">
    <location>
        <begin position="325"/>
        <end position="348"/>
    </location>
</feature>
<dbReference type="Proteomes" id="UP000230729">
    <property type="component" value="Unassembled WGS sequence"/>
</dbReference>
<keyword evidence="2 8" id="KW-1003">Cell membrane</keyword>
<comment type="subcellular location">
    <subcellularLocation>
        <location evidence="1 8">Cell membrane</location>
        <topology evidence="1 8">Multi-pass membrane protein</topology>
    </subcellularLocation>
</comment>
<evidence type="ECO:0000256" key="3">
    <source>
        <dbReference type="ARBA" id="ARBA00022692"/>
    </source>
</evidence>
<comment type="caution">
    <text evidence="10">The sequence shown here is derived from an EMBL/GenBank/DDBJ whole genome shotgun (WGS) entry which is preliminary data.</text>
</comment>
<dbReference type="PIRSF" id="PIRSF002869">
    <property type="entry name" value="MviN"/>
    <property type="match status" value="1"/>
</dbReference>
<evidence type="ECO:0000256" key="6">
    <source>
        <dbReference type="ARBA" id="ARBA00022989"/>
    </source>
</evidence>
<keyword evidence="8 9" id="KW-0813">Transport</keyword>
<comment type="similarity">
    <text evidence="8 9">Belongs to the MurJ/MviN family.</text>
</comment>
<feature type="transmembrane region" description="Helical" evidence="8">
    <location>
        <begin position="61"/>
        <end position="83"/>
    </location>
</feature>
<feature type="transmembrane region" description="Helical" evidence="8">
    <location>
        <begin position="422"/>
        <end position="444"/>
    </location>
</feature>
<evidence type="ECO:0000256" key="7">
    <source>
        <dbReference type="ARBA" id="ARBA00023136"/>
    </source>
</evidence>
<protein>
    <recommendedName>
        <fullName evidence="8">Probable lipid II flippase MurJ</fullName>
    </recommendedName>
</protein>
<keyword evidence="6 8" id="KW-1133">Transmembrane helix</keyword>
<dbReference type="UniPathway" id="UPA00219"/>
<keyword evidence="5 8" id="KW-0573">Peptidoglycan synthesis</keyword>
<dbReference type="GO" id="GO:0005886">
    <property type="term" value="C:plasma membrane"/>
    <property type="evidence" value="ECO:0007669"/>
    <property type="project" value="UniProtKB-SubCell"/>
</dbReference>
<dbReference type="Pfam" id="PF03023">
    <property type="entry name" value="MurJ"/>
    <property type="match status" value="1"/>
</dbReference>
<feature type="transmembrane region" description="Helical" evidence="8">
    <location>
        <begin position="177"/>
        <end position="200"/>
    </location>
</feature>
<organism evidence="10 11">
    <name type="scientific">Candidatus Falkowbacteria bacterium CG23_combo_of_CG06-09_8_20_14_all_49_15</name>
    <dbReference type="NCBI Taxonomy" id="1974572"/>
    <lineage>
        <taxon>Bacteria</taxon>
        <taxon>Candidatus Falkowiibacteriota</taxon>
    </lineage>
</organism>
<proteinExistence type="inferred from homology"/>
<dbReference type="PRINTS" id="PR01806">
    <property type="entry name" value="VIRFACTRMVIN"/>
</dbReference>
<reference evidence="10 11" key="1">
    <citation type="submission" date="2017-09" db="EMBL/GenBank/DDBJ databases">
        <title>Depth-based differentiation of microbial function through sediment-hosted aquifers and enrichment of novel symbionts in the deep terrestrial subsurface.</title>
        <authorList>
            <person name="Probst A.J."/>
            <person name="Ladd B."/>
            <person name="Jarett J.K."/>
            <person name="Geller-Mcgrath D.E."/>
            <person name="Sieber C.M."/>
            <person name="Emerson J.B."/>
            <person name="Anantharaman K."/>
            <person name="Thomas B.C."/>
            <person name="Malmstrom R."/>
            <person name="Stieglmeier M."/>
            <person name="Klingl A."/>
            <person name="Woyke T."/>
            <person name="Ryan C.M."/>
            <person name="Banfield J.F."/>
        </authorList>
    </citation>
    <scope>NUCLEOTIDE SEQUENCE [LARGE SCALE GENOMIC DNA]</scope>
    <source>
        <strain evidence="10">CG23_combo_of_CG06-09_8_20_14_all_49_15</strain>
    </source>
</reference>
<keyword evidence="3 8" id="KW-0812">Transmembrane</keyword>
<evidence type="ECO:0000256" key="4">
    <source>
        <dbReference type="ARBA" id="ARBA00022960"/>
    </source>
</evidence>
<comment type="pathway">
    <text evidence="8">Cell wall biogenesis; peptidoglycan biosynthesis.</text>
</comment>
<dbReference type="HAMAP" id="MF_02078">
    <property type="entry name" value="MurJ_MviN"/>
    <property type="match status" value="1"/>
</dbReference>
<dbReference type="GO" id="GO:0009252">
    <property type="term" value="P:peptidoglycan biosynthetic process"/>
    <property type="evidence" value="ECO:0007669"/>
    <property type="project" value="UniProtKB-UniRule"/>
</dbReference>
<evidence type="ECO:0000256" key="8">
    <source>
        <dbReference type="HAMAP-Rule" id="MF_02078"/>
    </source>
</evidence>
<feature type="transmembrane region" description="Helical" evidence="8">
    <location>
        <begin position="12"/>
        <end position="33"/>
    </location>
</feature>
<feature type="transmembrane region" description="Helical" evidence="8">
    <location>
        <begin position="151"/>
        <end position="170"/>
    </location>
</feature>
<dbReference type="GO" id="GO:0034204">
    <property type="term" value="P:lipid translocation"/>
    <property type="evidence" value="ECO:0007669"/>
    <property type="project" value="TreeGrafter"/>
</dbReference>
<feature type="transmembrane region" description="Helical" evidence="8">
    <location>
        <begin position="104"/>
        <end position="131"/>
    </location>
</feature>
<gene>
    <name evidence="10" type="primary">mviN</name>
    <name evidence="8" type="synonym">murJ</name>
    <name evidence="10" type="ORF">COX22_04680</name>
</gene>
<dbReference type="CDD" id="cd13123">
    <property type="entry name" value="MATE_MurJ_like"/>
    <property type="match status" value="1"/>
</dbReference>
<keyword evidence="4 8" id="KW-0133">Cell shape</keyword>
<evidence type="ECO:0000256" key="1">
    <source>
        <dbReference type="ARBA" id="ARBA00004651"/>
    </source>
</evidence>
<sequence length="547" mass="59930">MIKKLFNSQINSVTIAAILVAFFSLLSRLLGLLRDRIFASEFGAGDTLDVYYAAFRVPDTIFNLLVLGALSAGFIPIFARLINDPLSPIKNFFSREKNQPAWRLANNVINLLGLFLLLLSALGVLATPWLVKIIAPGFGPDKQALAAHLTRIMFLSPLFLGLSSVFGGVLQSFKRFFVYALAPVFYNLGIIAGALFFVPAIGPSGLAWGVVAGALAHLLVQIPAAWSLGYRYQPIIDWTDKNIRQIGALMGPRTLSLAVTQINLFIITIIASVLPGGSLAIFSLANNLQSFPVGVFGISYAIAAFPALSVLAFKKDELVRQFSSTLRNIMFFIIPATIIFLSLRAQIVRIIFGAGQFNWRDTELTMETLGFFAISLFAQATLPLISRVFFARHDTKTPLYAGLATTALNLVLSWFFARRWGVAGLALAFSLANIFNFIFLWTALRLELGFLDEKRVLTALAKLTAAAVVLGAVIQGVKIVIWPFIDMTRLWGVVLQGGAAGLFGLIAYGVVAALLKSEEFFDFWQALRRRLPWKKVPVSDQGEARGI</sequence>
<accession>A0A2G9ZLB1</accession>
<dbReference type="GO" id="GO:0071555">
    <property type="term" value="P:cell wall organization"/>
    <property type="evidence" value="ECO:0007669"/>
    <property type="project" value="UniProtKB-UniRule"/>
</dbReference>
<feature type="transmembrane region" description="Helical" evidence="8">
    <location>
        <begin position="397"/>
        <end position="416"/>
    </location>
</feature>
<dbReference type="InterPro" id="IPR004268">
    <property type="entry name" value="MurJ"/>
</dbReference>
<feature type="transmembrane region" description="Helical" evidence="8">
    <location>
        <begin position="491"/>
        <end position="515"/>
    </location>
</feature>
<dbReference type="GO" id="GO:0008360">
    <property type="term" value="P:regulation of cell shape"/>
    <property type="evidence" value="ECO:0007669"/>
    <property type="project" value="UniProtKB-UniRule"/>
</dbReference>
<keyword evidence="8 9" id="KW-0961">Cell wall biogenesis/degradation</keyword>
<feature type="transmembrane region" description="Helical" evidence="8">
    <location>
        <begin position="206"/>
        <end position="226"/>
    </location>
</feature>
<feature type="transmembrane region" description="Helical" evidence="8">
    <location>
        <begin position="262"/>
        <end position="285"/>
    </location>
</feature>
<dbReference type="EMBL" id="PCSD01000111">
    <property type="protein sequence ID" value="PIP33370.1"/>
    <property type="molecule type" value="Genomic_DNA"/>
</dbReference>
<dbReference type="PANTHER" id="PTHR47019:SF1">
    <property type="entry name" value="LIPID II FLIPPASE MURJ"/>
    <property type="match status" value="1"/>
</dbReference>
<comment type="function">
    <text evidence="8 9">Involved in peptidoglycan biosynthesis. Transports lipid-linked peptidoglycan precursors from the inner to the outer leaflet of the cytoplasmic membrane.</text>
</comment>
<dbReference type="GO" id="GO:0015648">
    <property type="term" value="F:lipid-linked peptidoglycan transporter activity"/>
    <property type="evidence" value="ECO:0007669"/>
    <property type="project" value="UniProtKB-UniRule"/>
</dbReference>
<feature type="transmembrane region" description="Helical" evidence="8">
    <location>
        <begin position="456"/>
        <end position="485"/>
    </location>
</feature>
<evidence type="ECO:0000313" key="10">
    <source>
        <dbReference type="EMBL" id="PIP33370.1"/>
    </source>
</evidence>
<feature type="transmembrane region" description="Helical" evidence="8">
    <location>
        <begin position="368"/>
        <end position="390"/>
    </location>
</feature>
<evidence type="ECO:0000313" key="11">
    <source>
        <dbReference type="Proteomes" id="UP000230729"/>
    </source>
</evidence>